<organism evidence="7">
    <name type="scientific">marine metagenome</name>
    <dbReference type="NCBI Taxonomy" id="408172"/>
    <lineage>
        <taxon>unclassified sequences</taxon>
        <taxon>metagenomes</taxon>
        <taxon>ecological metagenomes</taxon>
    </lineage>
</organism>
<evidence type="ECO:0000256" key="1">
    <source>
        <dbReference type="ARBA" id="ARBA00001974"/>
    </source>
</evidence>
<sequence>MNIAIVGGGIVGLAIGYKLQSHRQYNIDLYEKEKQLGFHQSGRNSGVLHCGLAYKPGSMKAKLAVSGIRQMINYCKKHSINHDICGKIVVATSNHDIKLIDDLAERGKMNGLKGLKFLSDNELKQREPFVKSLKTLLVPEEGIVDYKAVMKSMSNNILSSGGNIYLSSKIEKIKKINNKMYININSSKAYDYIINSTGLQADINYKKFSKEKRKMKIVPFRGEYYTLTEGAKKMVNHLVYPVGNPKFPFLGVHFTRMANGDREVGPNAVLAFKREGYKNSDISIKDMVDYLSYPGFLNFVRKNFLFCINEFSTSILKSSFLKKAQVLIPEITSNDIISGPAGVRAQGIDLKGNLIMDFDVIKTNNQIHILNAQSPAATCSLAVADYIIENYIK</sequence>
<dbReference type="PANTHER" id="PTHR43104">
    <property type="entry name" value="L-2-HYDROXYGLUTARATE DEHYDROGENASE, MITOCHONDRIAL"/>
    <property type="match status" value="1"/>
</dbReference>
<dbReference type="Pfam" id="PF01266">
    <property type="entry name" value="DAO"/>
    <property type="match status" value="1"/>
</dbReference>
<dbReference type="NCBIfam" id="NF008726">
    <property type="entry name" value="PRK11728.1"/>
    <property type="match status" value="1"/>
</dbReference>
<evidence type="ECO:0000256" key="5">
    <source>
        <dbReference type="ARBA" id="ARBA00037941"/>
    </source>
</evidence>
<accession>A0A381RP08</accession>
<dbReference type="InterPro" id="IPR006076">
    <property type="entry name" value="FAD-dep_OxRdtase"/>
</dbReference>
<evidence type="ECO:0000313" key="7">
    <source>
        <dbReference type="EMBL" id="SUZ93612.1"/>
    </source>
</evidence>
<dbReference type="Gene3D" id="3.50.50.60">
    <property type="entry name" value="FAD/NAD(P)-binding domain"/>
    <property type="match status" value="1"/>
</dbReference>
<protein>
    <recommendedName>
        <fullName evidence="6">FAD dependent oxidoreductase domain-containing protein</fullName>
    </recommendedName>
</protein>
<dbReference type="SUPFAM" id="SSF51905">
    <property type="entry name" value="FAD/NAD(P)-binding domain"/>
    <property type="match status" value="1"/>
</dbReference>
<dbReference type="PANTHER" id="PTHR43104:SF2">
    <property type="entry name" value="L-2-HYDROXYGLUTARATE DEHYDROGENASE, MITOCHONDRIAL"/>
    <property type="match status" value="1"/>
</dbReference>
<proteinExistence type="inferred from homology"/>
<dbReference type="GO" id="GO:0005737">
    <property type="term" value="C:cytoplasm"/>
    <property type="evidence" value="ECO:0007669"/>
    <property type="project" value="TreeGrafter"/>
</dbReference>
<feature type="domain" description="FAD dependent oxidoreductase" evidence="6">
    <location>
        <begin position="3"/>
        <end position="388"/>
    </location>
</feature>
<reference evidence="7" key="1">
    <citation type="submission" date="2018-05" db="EMBL/GenBank/DDBJ databases">
        <authorList>
            <person name="Lanie J.A."/>
            <person name="Ng W.-L."/>
            <person name="Kazmierczak K.M."/>
            <person name="Andrzejewski T.M."/>
            <person name="Davidsen T.M."/>
            <person name="Wayne K.J."/>
            <person name="Tettelin H."/>
            <person name="Glass J.I."/>
            <person name="Rusch D."/>
            <person name="Podicherti R."/>
            <person name="Tsui H.-C.T."/>
            <person name="Winkler M.E."/>
        </authorList>
    </citation>
    <scope>NUCLEOTIDE SEQUENCE</scope>
</reference>
<name>A0A381RP08_9ZZZZ</name>
<comment type="cofactor">
    <cofactor evidence="1">
        <name>FAD</name>
        <dbReference type="ChEBI" id="CHEBI:57692"/>
    </cofactor>
</comment>
<dbReference type="AlphaFoldDB" id="A0A381RP08"/>
<dbReference type="GO" id="GO:0047545">
    <property type="term" value="F:(S)-2-hydroxyglutarate dehydrogenase activity"/>
    <property type="evidence" value="ECO:0007669"/>
    <property type="project" value="TreeGrafter"/>
</dbReference>
<keyword evidence="4" id="KW-0560">Oxidoreductase</keyword>
<evidence type="ECO:0000259" key="6">
    <source>
        <dbReference type="Pfam" id="PF01266"/>
    </source>
</evidence>
<dbReference type="EMBL" id="UINC01002161">
    <property type="protein sequence ID" value="SUZ93612.1"/>
    <property type="molecule type" value="Genomic_DNA"/>
</dbReference>
<dbReference type="InterPro" id="IPR036188">
    <property type="entry name" value="FAD/NAD-bd_sf"/>
</dbReference>
<evidence type="ECO:0000256" key="2">
    <source>
        <dbReference type="ARBA" id="ARBA00022630"/>
    </source>
</evidence>
<evidence type="ECO:0000256" key="4">
    <source>
        <dbReference type="ARBA" id="ARBA00023002"/>
    </source>
</evidence>
<dbReference type="Gene3D" id="3.30.9.10">
    <property type="entry name" value="D-Amino Acid Oxidase, subunit A, domain 2"/>
    <property type="match status" value="1"/>
</dbReference>
<gene>
    <name evidence="7" type="ORF">METZ01_LOCUS46466</name>
</gene>
<keyword evidence="2" id="KW-0285">Flavoprotein</keyword>
<keyword evidence="3" id="KW-0274">FAD</keyword>
<evidence type="ECO:0000256" key="3">
    <source>
        <dbReference type="ARBA" id="ARBA00022827"/>
    </source>
</evidence>
<comment type="similarity">
    <text evidence="5">Belongs to the L2HGDH family.</text>
</comment>